<sequence>MASSSSTVSVFYAHRFRKAHNEQLFDSYARRRKVILEVGFNLVEDEYPEIMEQIALRGWRRLAVAGHELMRLLTARNPTLSDALLTGYGFPIVSFSAILSMWLRNHQSVTYARKRETVITVRGVFPIQPPWENPAFNHLCGRDEPPSPHNLNST</sequence>
<keyword evidence="3" id="KW-1185">Reference proteome</keyword>
<evidence type="ECO:0000256" key="1">
    <source>
        <dbReference type="SAM" id="Phobius"/>
    </source>
</evidence>
<feature type="transmembrane region" description="Helical" evidence="1">
    <location>
        <begin position="83"/>
        <end position="103"/>
    </location>
</feature>
<dbReference type="EMBL" id="JASCZI010244911">
    <property type="protein sequence ID" value="MED6214422.1"/>
    <property type="molecule type" value="Genomic_DNA"/>
</dbReference>
<keyword evidence="1" id="KW-0472">Membrane</keyword>
<accession>A0ABU6YVK0</accession>
<proteinExistence type="predicted"/>
<keyword evidence="1" id="KW-0812">Transmembrane</keyword>
<evidence type="ECO:0000313" key="3">
    <source>
        <dbReference type="Proteomes" id="UP001341840"/>
    </source>
</evidence>
<reference evidence="2 3" key="1">
    <citation type="journal article" date="2023" name="Plants (Basel)">
        <title>Bridging the Gap: Combining Genomics and Transcriptomics Approaches to Understand Stylosanthes scabra, an Orphan Legume from the Brazilian Caatinga.</title>
        <authorList>
            <person name="Ferreira-Neto J.R.C."/>
            <person name="da Silva M.D."/>
            <person name="Binneck E."/>
            <person name="de Melo N.F."/>
            <person name="da Silva R.H."/>
            <person name="de Melo A.L.T.M."/>
            <person name="Pandolfi V."/>
            <person name="Bustamante F.O."/>
            <person name="Brasileiro-Vidal A.C."/>
            <person name="Benko-Iseppon A.M."/>
        </authorList>
    </citation>
    <scope>NUCLEOTIDE SEQUENCE [LARGE SCALE GENOMIC DNA]</scope>
    <source>
        <tissue evidence="2">Leaves</tissue>
    </source>
</reference>
<comment type="caution">
    <text evidence="2">The sequence shown here is derived from an EMBL/GenBank/DDBJ whole genome shotgun (WGS) entry which is preliminary data.</text>
</comment>
<protein>
    <submittedName>
        <fullName evidence="2">Uncharacterized protein</fullName>
    </submittedName>
</protein>
<organism evidence="2 3">
    <name type="scientific">Stylosanthes scabra</name>
    <dbReference type="NCBI Taxonomy" id="79078"/>
    <lineage>
        <taxon>Eukaryota</taxon>
        <taxon>Viridiplantae</taxon>
        <taxon>Streptophyta</taxon>
        <taxon>Embryophyta</taxon>
        <taxon>Tracheophyta</taxon>
        <taxon>Spermatophyta</taxon>
        <taxon>Magnoliopsida</taxon>
        <taxon>eudicotyledons</taxon>
        <taxon>Gunneridae</taxon>
        <taxon>Pentapetalae</taxon>
        <taxon>rosids</taxon>
        <taxon>fabids</taxon>
        <taxon>Fabales</taxon>
        <taxon>Fabaceae</taxon>
        <taxon>Papilionoideae</taxon>
        <taxon>50 kb inversion clade</taxon>
        <taxon>dalbergioids sensu lato</taxon>
        <taxon>Dalbergieae</taxon>
        <taxon>Pterocarpus clade</taxon>
        <taxon>Stylosanthes</taxon>
    </lineage>
</organism>
<evidence type="ECO:0000313" key="2">
    <source>
        <dbReference type="EMBL" id="MED6214422.1"/>
    </source>
</evidence>
<dbReference type="Proteomes" id="UP001341840">
    <property type="component" value="Unassembled WGS sequence"/>
</dbReference>
<name>A0ABU6YVK0_9FABA</name>
<keyword evidence="1" id="KW-1133">Transmembrane helix</keyword>
<gene>
    <name evidence="2" type="ORF">PIB30_102951</name>
</gene>